<evidence type="ECO:0000313" key="2">
    <source>
        <dbReference type="Proteomes" id="UP000275078"/>
    </source>
</evidence>
<dbReference type="Proteomes" id="UP000275078">
    <property type="component" value="Unassembled WGS sequence"/>
</dbReference>
<accession>A0A3N4HGL0</accession>
<gene>
    <name evidence="1" type="ORF">BJ508DRAFT_419148</name>
</gene>
<evidence type="ECO:0000313" key="1">
    <source>
        <dbReference type="EMBL" id="RPA73199.1"/>
    </source>
</evidence>
<dbReference type="AlphaFoldDB" id="A0A3N4HGL0"/>
<reference evidence="1 2" key="1">
    <citation type="journal article" date="2018" name="Nat. Ecol. Evol.">
        <title>Pezizomycetes genomes reveal the molecular basis of ectomycorrhizal truffle lifestyle.</title>
        <authorList>
            <person name="Murat C."/>
            <person name="Payen T."/>
            <person name="Noel B."/>
            <person name="Kuo A."/>
            <person name="Morin E."/>
            <person name="Chen J."/>
            <person name="Kohler A."/>
            <person name="Krizsan K."/>
            <person name="Balestrini R."/>
            <person name="Da Silva C."/>
            <person name="Montanini B."/>
            <person name="Hainaut M."/>
            <person name="Levati E."/>
            <person name="Barry K.W."/>
            <person name="Belfiori B."/>
            <person name="Cichocki N."/>
            <person name="Clum A."/>
            <person name="Dockter R.B."/>
            <person name="Fauchery L."/>
            <person name="Guy J."/>
            <person name="Iotti M."/>
            <person name="Le Tacon F."/>
            <person name="Lindquist E.A."/>
            <person name="Lipzen A."/>
            <person name="Malagnac F."/>
            <person name="Mello A."/>
            <person name="Molinier V."/>
            <person name="Miyauchi S."/>
            <person name="Poulain J."/>
            <person name="Riccioni C."/>
            <person name="Rubini A."/>
            <person name="Sitrit Y."/>
            <person name="Splivallo R."/>
            <person name="Traeger S."/>
            <person name="Wang M."/>
            <person name="Zifcakova L."/>
            <person name="Wipf D."/>
            <person name="Zambonelli A."/>
            <person name="Paolocci F."/>
            <person name="Nowrousian M."/>
            <person name="Ottonello S."/>
            <person name="Baldrian P."/>
            <person name="Spatafora J.W."/>
            <person name="Henrissat B."/>
            <person name="Nagy L.G."/>
            <person name="Aury J.M."/>
            <person name="Wincker P."/>
            <person name="Grigoriev I.V."/>
            <person name="Bonfante P."/>
            <person name="Martin F.M."/>
        </authorList>
    </citation>
    <scope>NUCLEOTIDE SEQUENCE [LARGE SCALE GENOMIC DNA]</scope>
    <source>
        <strain evidence="1 2">RN42</strain>
    </source>
</reference>
<protein>
    <submittedName>
        <fullName evidence="1">Uncharacterized protein</fullName>
    </submittedName>
</protein>
<organism evidence="1 2">
    <name type="scientific">Ascobolus immersus RN42</name>
    <dbReference type="NCBI Taxonomy" id="1160509"/>
    <lineage>
        <taxon>Eukaryota</taxon>
        <taxon>Fungi</taxon>
        <taxon>Dikarya</taxon>
        <taxon>Ascomycota</taxon>
        <taxon>Pezizomycotina</taxon>
        <taxon>Pezizomycetes</taxon>
        <taxon>Pezizales</taxon>
        <taxon>Ascobolaceae</taxon>
        <taxon>Ascobolus</taxon>
    </lineage>
</organism>
<sequence>MHAWLVAAGMAGYPRTLEGVGWDTENTVKEVERYAMGGRFGCVLGGFKVGLDGLRAGHTLERLNKLVAATKMPKEYKGVTFRRVRVSAEGQIRVEDGQVKDWEGAGKSRWGFFKEKDLEDLVRRVNSRRERQLAMARK</sequence>
<proteinExistence type="predicted"/>
<keyword evidence="2" id="KW-1185">Reference proteome</keyword>
<name>A0A3N4HGL0_ASCIM</name>
<dbReference type="EMBL" id="ML119830">
    <property type="protein sequence ID" value="RPA73199.1"/>
    <property type="molecule type" value="Genomic_DNA"/>
</dbReference>